<accession>A0A4R8PX75</accession>
<comment type="similarity">
    <text evidence="1">Belongs to the zinc-containing alcohol dehydrogenase family.</text>
</comment>
<dbReference type="SUPFAM" id="SSF51735">
    <property type="entry name" value="NAD(P)-binding Rossmann-fold domains"/>
    <property type="match status" value="1"/>
</dbReference>
<dbReference type="Proteomes" id="UP000295083">
    <property type="component" value="Unassembled WGS sequence"/>
</dbReference>
<dbReference type="InterPro" id="IPR047122">
    <property type="entry name" value="Trans-enoyl_RdTase-like"/>
</dbReference>
<dbReference type="GO" id="GO:0016651">
    <property type="term" value="F:oxidoreductase activity, acting on NAD(P)H"/>
    <property type="evidence" value="ECO:0007669"/>
    <property type="project" value="InterPro"/>
</dbReference>
<evidence type="ECO:0000259" key="3">
    <source>
        <dbReference type="SMART" id="SM00829"/>
    </source>
</evidence>
<proteinExistence type="inferred from homology"/>
<dbReference type="InterPro" id="IPR011032">
    <property type="entry name" value="GroES-like_sf"/>
</dbReference>
<keyword evidence="2" id="KW-0560">Oxidoreductase</keyword>
<dbReference type="InterPro" id="IPR036291">
    <property type="entry name" value="NAD(P)-bd_dom_sf"/>
</dbReference>
<dbReference type="SUPFAM" id="SSF50129">
    <property type="entry name" value="GroES-like"/>
    <property type="match status" value="1"/>
</dbReference>
<name>A0A4R8PX75_9PEZI</name>
<feature type="domain" description="Enoyl reductase (ER)" evidence="3">
    <location>
        <begin position="21"/>
        <end position="352"/>
    </location>
</feature>
<comment type="caution">
    <text evidence="4">The sequence shown here is derived from an EMBL/GenBank/DDBJ whole genome shotgun (WGS) entry which is preliminary data.</text>
</comment>
<evidence type="ECO:0000313" key="5">
    <source>
        <dbReference type="Proteomes" id="UP000295083"/>
    </source>
</evidence>
<organism evidence="4 5">
    <name type="scientific">Colletotrichum spinosum</name>
    <dbReference type="NCBI Taxonomy" id="1347390"/>
    <lineage>
        <taxon>Eukaryota</taxon>
        <taxon>Fungi</taxon>
        <taxon>Dikarya</taxon>
        <taxon>Ascomycota</taxon>
        <taxon>Pezizomycotina</taxon>
        <taxon>Sordariomycetes</taxon>
        <taxon>Hypocreomycetidae</taxon>
        <taxon>Glomerellales</taxon>
        <taxon>Glomerellaceae</taxon>
        <taxon>Colletotrichum</taxon>
        <taxon>Colletotrichum orbiculare species complex</taxon>
    </lineage>
</organism>
<evidence type="ECO:0000256" key="2">
    <source>
        <dbReference type="ARBA" id="ARBA00023002"/>
    </source>
</evidence>
<keyword evidence="5" id="KW-1185">Reference proteome</keyword>
<dbReference type="Pfam" id="PF08240">
    <property type="entry name" value="ADH_N"/>
    <property type="match status" value="1"/>
</dbReference>
<protein>
    <submittedName>
        <fullName evidence="4">Trans-enoyl reductase fsdC</fullName>
    </submittedName>
</protein>
<dbReference type="Pfam" id="PF00107">
    <property type="entry name" value="ADH_zinc_N"/>
    <property type="match status" value="1"/>
</dbReference>
<dbReference type="PANTHER" id="PTHR45348">
    <property type="entry name" value="HYPOTHETICAL OXIDOREDUCTASE (EUROFUNG)"/>
    <property type="match status" value="1"/>
</dbReference>
<dbReference type="Gene3D" id="3.40.50.720">
    <property type="entry name" value="NAD(P)-binding Rossmann-like Domain"/>
    <property type="match status" value="1"/>
</dbReference>
<dbReference type="CDD" id="cd08249">
    <property type="entry name" value="enoyl_reductase_like"/>
    <property type="match status" value="1"/>
</dbReference>
<dbReference type="SMART" id="SM00829">
    <property type="entry name" value="PKS_ER"/>
    <property type="match status" value="1"/>
</dbReference>
<dbReference type="InterPro" id="IPR020843">
    <property type="entry name" value="ER"/>
</dbReference>
<dbReference type="InterPro" id="IPR013149">
    <property type="entry name" value="ADH-like_C"/>
</dbReference>
<dbReference type="PANTHER" id="PTHR45348:SF7">
    <property type="entry name" value="ZINC BINDING OXIDOREDUCTASE, PUTATIVE-RELATED"/>
    <property type="match status" value="1"/>
</dbReference>
<dbReference type="EMBL" id="QAPG01000129">
    <property type="protein sequence ID" value="TDZ30491.1"/>
    <property type="molecule type" value="Genomic_DNA"/>
</dbReference>
<dbReference type="InterPro" id="IPR013154">
    <property type="entry name" value="ADH-like_N"/>
</dbReference>
<dbReference type="Gene3D" id="3.90.180.10">
    <property type="entry name" value="Medium-chain alcohol dehydrogenases, catalytic domain"/>
    <property type="match status" value="1"/>
</dbReference>
<dbReference type="AlphaFoldDB" id="A0A4R8PX75"/>
<sequence>MSLPEKSTAPAFFVDQDCNFSIIRDVPVPELVDGEIVVKVLYSGVNPADVKHAPELGVRNVTLGYDFSGRVVKANGNSKFNVGDVVAGYTPTGIGKPLKHGAHQEYLASHEEVVFRVPGNLPHDHAAAITTVLATAADGLYNIFGYPPPGTTPSAGFKPGPLLIWGASASVGLCMLQLAKASGAHPIFVTASPKRHALLEKLGATRCFDYADPEVGARIRAATEEEGAGPIAYAADCAGSVGEVSSAELMLRSVDDKAVALSVVPPKDKRLRFPLALAHAPAKFQFPGAPVIEFPARPEAFEKMWKAVTWAVENYRKGFELPVVDVFRGDAEEAFKEVEKVAGQGKFGKLVLAQPLA</sequence>
<evidence type="ECO:0000313" key="4">
    <source>
        <dbReference type="EMBL" id="TDZ30491.1"/>
    </source>
</evidence>
<evidence type="ECO:0000256" key="1">
    <source>
        <dbReference type="ARBA" id="ARBA00008072"/>
    </source>
</evidence>
<gene>
    <name evidence="4" type="primary">fsdC-1</name>
    <name evidence="4" type="ORF">C8035_v002862</name>
</gene>
<reference evidence="4 5" key="1">
    <citation type="submission" date="2018-11" db="EMBL/GenBank/DDBJ databases">
        <title>Genome sequence and assembly of Colletotrichum spinosum.</title>
        <authorList>
            <person name="Gan P."/>
            <person name="Shirasu K."/>
        </authorList>
    </citation>
    <scope>NUCLEOTIDE SEQUENCE [LARGE SCALE GENOMIC DNA]</scope>
    <source>
        <strain evidence="4 5">CBS 515.97</strain>
    </source>
</reference>